<sequence>MTATMRMKFNLDVRARSFNDCLNFYFMSFNEEVALIIEELDSSRKKIKKEIQENHSILEKNESNMHDKLVDKDGFPRNDLDLVAIRTARNKITCLSNDLEVLNEKIYKELPSYYGKNEEEDFQKLCPFLVVDSVEEDSPAFTSVFYEN</sequence>
<name>A0A6B2G879_MYXSQ</name>
<dbReference type="AlphaFoldDB" id="A0A6B2G879"/>
<keyword evidence="2" id="KW-0647">Proteasome</keyword>
<dbReference type="GO" id="GO:0000502">
    <property type="term" value="C:proteasome complex"/>
    <property type="evidence" value="ECO:0007669"/>
    <property type="project" value="UniProtKB-KW"/>
</dbReference>
<evidence type="ECO:0000259" key="1">
    <source>
        <dbReference type="Pfam" id="PF18265"/>
    </source>
</evidence>
<dbReference type="Gene3D" id="6.10.140.1710">
    <property type="match status" value="1"/>
</dbReference>
<reference evidence="2" key="1">
    <citation type="submission" date="2018-11" db="EMBL/GenBank/DDBJ databases">
        <title>Myxobolus squamalis genome and transcriptome.</title>
        <authorList>
            <person name="Yahalomi D."/>
            <person name="Atkinson S.D."/>
            <person name="Neuhof M."/>
            <person name="Chang E.S."/>
            <person name="Philippe H."/>
            <person name="Cartwright P."/>
            <person name="Bartholomew J.L."/>
            <person name="Huchon D."/>
        </authorList>
    </citation>
    <scope>NUCLEOTIDE SEQUENCE</scope>
    <source>
        <strain evidence="2">71B08</strain>
        <tissue evidence="2">Whole</tissue>
    </source>
</reference>
<dbReference type="PANTHER" id="PTHR12651">
    <property type="entry name" value="26S PROTEASOME NON-ATPASE REGULATORY SUBUNIT 9"/>
    <property type="match status" value="1"/>
</dbReference>
<feature type="domain" description="Nas2 N-terminal" evidence="1">
    <location>
        <begin position="37"/>
        <end position="114"/>
    </location>
</feature>
<proteinExistence type="predicted"/>
<dbReference type="InterPro" id="IPR035269">
    <property type="entry name" value="PSMD9"/>
</dbReference>
<dbReference type="EMBL" id="GHBR01001970">
    <property type="protein sequence ID" value="NDJ96993.1"/>
    <property type="molecule type" value="Transcribed_RNA"/>
</dbReference>
<dbReference type="PANTHER" id="PTHR12651:SF1">
    <property type="entry name" value="26S PROTEASOME NON-ATPASE REGULATORY SUBUNIT 9"/>
    <property type="match status" value="1"/>
</dbReference>
<dbReference type="Pfam" id="PF18265">
    <property type="entry name" value="Nas2_N"/>
    <property type="match status" value="1"/>
</dbReference>
<dbReference type="InterPro" id="IPR040815">
    <property type="entry name" value="Nas2_N"/>
</dbReference>
<dbReference type="GO" id="GO:0005634">
    <property type="term" value="C:nucleus"/>
    <property type="evidence" value="ECO:0007669"/>
    <property type="project" value="TreeGrafter"/>
</dbReference>
<dbReference type="GO" id="GO:0070682">
    <property type="term" value="P:proteasome regulatory particle assembly"/>
    <property type="evidence" value="ECO:0007669"/>
    <property type="project" value="InterPro"/>
</dbReference>
<evidence type="ECO:0000313" key="2">
    <source>
        <dbReference type="EMBL" id="NDJ96993.1"/>
    </source>
</evidence>
<organism evidence="2">
    <name type="scientific">Myxobolus squamalis</name>
    <name type="common">Myxosporean</name>
    <dbReference type="NCBI Taxonomy" id="59785"/>
    <lineage>
        <taxon>Eukaryota</taxon>
        <taxon>Metazoa</taxon>
        <taxon>Cnidaria</taxon>
        <taxon>Myxozoa</taxon>
        <taxon>Myxosporea</taxon>
        <taxon>Bivalvulida</taxon>
        <taxon>Platysporina</taxon>
        <taxon>Myxobolidae</taxon>
        <taxon>Myxobolus</taxon>
    </lineage>
</organism>
<dbReference type="GO" id="GO:0005737">
    <property type="term" value="C:cytoplasm"/>
    <property type="evidence" value="ECO:0007669"/>
    <property type="project" value="TreeGrafter"/>
</dbReference>
<accession>A0A6B2G879</accession>
<protein>
    <submittedName>
        <fullName evidence="2">Putative 26S proteasome non-ATPase regulatory subunit 9 (Trinotate prediction)</fullName>
    </submittedName>
</protein>